<dbReference type="VEuPathDB" id="FungiDB:ASPZODRAFT_158963"/>
<organism evidence="1 2">
    <name type="scientific">Penicilliopsis zonata CBS 506.65</name>
    <dbReference type="NCBI Taxonomy" id="1073090"/>
    <lineage>
        <taxon>Eukaryota</taxon>
        <taxon>Fungi</taxon>
        <taxon>Dikarya</taxon>
        <taxon>Ascomycota</taxon>
        <taxon>Pezizomycotina</taxon>
        <taxon>Eurotiomycetes</taxon>
        <taxon>Eurotiomycetidae</taxon>
        <taxon>Eurotiales</taxon>
        <taxon>Aspergillaceae</taxon>
        <taxon>Penicilliopsis</taxon>
    </lineage>
</organism>
<dbReference type="RefSeq" id="XP_022581460.1">
    <property type="nucleotide sequence ID" value="XM_022726374.1"/>
</dbReference>
<accession>A0A1L9SI95</accession>
<protein>
    <submittedName>
        <fullName evidence="1">Uncharacterized protein</fullName>
    </submittedName>
</protein>
<gene>
    <name evidence="1" type="ORF">ASPZODRAFT_158963</name>
</gene>
<dbReference type="EMBL" id="KV878341">
    <property type="protein sequence ID" value="OJJ46950.1"/>
    <property type="molecule type" value="Genomic_DNA"/>
</dbReference>
<evidence type="ECO:0000313" key="1">
    <source>
        <dbReference type="EMBL" id="OJJ46950.1"/>
    </source>
</evidence>
<reference evidence="2" key="1">
    <citation type="journal article" date="2017" name="Genome Biol.">
        <title>Comparative genomics reveals high biological diversity and specific adaptations in the industrially and medically important fungal genus Aspergillus.</title>
        <authorList>
            <person name="de Vries R.P."/>
            <person name="Riley R."/>
            <person name="Wiebenga A."/>
            <person name="Aguilar-Osorio G."/>
            <person name="Amillis S."/>
            <person name="Uchima C.A."/>
            <person name="Anderluh G."/>
            <person name="Asadollahi M."/>
            <person name="Askin M."/>
            <person name="Barry K."/>
            <person name="Battaglia E."/>
            <person name="Bayram O."/>
            <person name="Benocci T."/>
            <person name="Braus-Stromeyer S.A."/>
            <person name="Caldana C."/>
            <person name="Canovas D."/>
            <person name="Cerqueira G.C."/>
            <person name="Chen F."/>
            <person name="Chen W."/>
            <person name="Choi C."/>
            <person name="Clum A."/>
            <person name="Dos Santos R.A."/>
            <person name="Damasio A.R."/>
            <person name="Diallinas G."/>
            <person name="Emri T."/>
            <person name="Fekete E."/>
            <person name="Flipphi M."/>
            <person name="Freyberg S."/>
            <person name="Gallo A."/>
            <person name="Gournas C."/>
            <person name="Habgood R."/>
            <person name="Hainaut M."/>
            <person name="Harispe M.L."/>
            <person name="Henrissat B."/>
            <person name="Hilden K.S."/>
            <person name="Hope R."/>
            <person name="Hossain A."/>
            <person name="Karabika E."/>
            <person name="Karaffa L."/>
            <person name="Karanyi Z."/>
            <person name="Krasevec N."/>
            <person name="Kuo A."/>
            <person name="Kusch H."/>
            <person name="LaButti K."/>
            <person name="Lagendijk E.L."/>
            <person name="Lapidus A."/>
            <person name="Levasseur A."/>
            <person name="Lindquist E."/>
            <person name="Lipzen A."/>
            <person name="Logrieco A.F."/>
            <person name="MacCabe A."/>
            <person name="Maekelae M.R."/>
            <person name="Malavazi I."/>
            <person name="Melin P."/>
            <person name="Meyer V."/>
            <person name="Mielnichuk N."/>
            <person name="Miskei M."/>
            <person name="Molnar A.P."/>
            <person name="Mule G."/>
            <person name="Ngan C.Y."/>
            <person name="Orejas M."/>
            <person name="Orosz E."/>
            <person name="Ouedraogo J.P."/>
            <person name="Overkamp K.M."/>
            <person name="Park H.-S."/>
            <person name="Perrone G."/>
            <person name="Piumi F."/>
            <person name="Punt P.J."/>
            <person name="Ram A.F."/>
            <person name="Ramon A."/>
            <person name="Rauscher S."/>
            <person name="Record E."/>
            <person name="Riano-Pachon D.M."/>
            <person name="Robert V."/>
            <person name="Roehrig J."/>
            <person name="Ruller R."/>
            <person name="Salamov A."/>
            <person name="Salih N.S."/>
            <person name="Samson R.A."/>
            <person name="Sandor E."/>
            <person name="Sanguinetti M."/>
            <person name="Schuetze T."/>
            <person name="Sepcic K."/>
            <person name="Shelest E."/>
            <person name="Sherlock G."/>
            <person name="Sophianopoulou V."/>
            <person name="Squina F.M."/>
            <person name="Sun H."/>
            <person name="Susca A."/>
            <person name="Todd R.B."/>
            <person name="Tsang A."/>
            <person name="Unkles S.E."/>
            <person name="van de Wiele N."/>
            <person name="van Rossen-Uffink D."/>
            <person name="Oliveira J.V."/>
            <person name="Vesth T.C."/>
            <person name="Visser J."/>
            <person name="Yu J.-H."/>
            <person name="Zhou M."/>
            <person name="Andersen M.R."/>
            <person name="Archer D.B."/>
            <person name="Baker S.E."/>
            <person name="Benoit I."/>
            <person name="Brakhage A.A."/>
            <person name="Braus G.H."/>
            <person name="Fischer R."/>
            <person name="Frisvad J.C."/>
            <person name="Goldman G.H."/>
            <person name="Houbraken J."/>
            <person name="Oakley B."/>
            <person name="Pocsi I."/>
            <person name="Scazzocchio C."/>
            <person name="Seiboth B."/>
            <person name="vanKuyk P.A."/>
            <person name="Wortman J."/>
            <person name="Dyer P.S."/>
            <person name="Grigoriev I.V."/>
        </authorList>
    </citation>
    <scope>NUCLEOTIDE SEQUENCE [LARGE SCALE GENOMIC DNA]</scope>
    <source>
        <strain evidence="2">CBS 506.65</strain>
    </source>
</reference>
<sequence>MSGALHHRVNLSFALLRPFPYPDKTSQYLCDLCAPTPPVPGYHPGRSSRALQ</sequence>
<dbReference type="AlphaFoldDB" id="A0A1L9SI95"/>
<evidence type="ECO:0000313" key="2">
    <source>
        <dbReference type="Proteomes" id="UP000184188"/>
    </source>
</evidence>
<dbReference type="Proteomes" id="UP000184188">
    <property type="component" value="Unassembled WGS sequence"/>
</dbReference>
<dbReference type="GeneID" id="34612838"/>
<proteinExistence type="predicted"/>
<name>A0A1L9SI95_9EURO</name>
<keyword evidence="2" id="KW-1185">Reference proteome</keyword>